<dbReference type="AlphaFoldDB" id="A0A284S280"/>
<dbReference type="EMBL" id="FUEG01000026">
    <property type="protein sequence ID" value="SJL15086.1"/>
    <property type="molecule type" value="Genomic_DNA"/>
</dbReference>
<protein>
    <submittedName>
        <fullName evidence="1">Uncharacterized protein</fullName>
    </submittedName>
</protein>
<evidence type="ECO:0000313" key="2">
    <source>
        <dbReference type="Proteomes" id="UP000219338"/>
    </source>
</evidence>
<keyword evidence="2" id="KW-1185">Reference proteome</keyword>
<evidence type="ECO:0000313" key="1">
    <source>
        <dbReference type="EMBL" id="SJL15086.1"/>
    </source>
</evidence>
<dbReference type="Proteomes" id="UP000219338">
    <property type="component" value="Unassembled WGS sequence"/>
</dbReference>
<gene>
    <name evidence="1" type="ORF">ARMOST_18568</name>
</gene>
<proteinExistence type="predicted"/>
<accession>A0A284S280</accession>
<name>A0A284S280_ARMOS</name>
<organism evidence="1 2">
    <name type="scientific">Armillaria ostoyae</name>
    <name type="common">Armillaria root rot fungus</name>
    <dbReference type="NCBI Taxonomy" id="47428"/>
    <lineage>
        <taxon>Eukaryota</taxon>
        <taxon>Fungi</taxon>
        <taxon>Dikarya</taxon>
        <taxon>Basidiomycota</taxon>
        <taxon>Agaricomycotina</taxon>
        <taxon>Agaricomycetes</taxon>
        <taxon>Agaricomycetidae</taxon>
        <taxon>Agaricales</taxon>
        <taxon>Marasmiineae</taxon>
        <taxon>Physalacriaceae</taxon>
        <taxon>Armillaria</taxon>
    </lineage>
</organism>
<reference evidence="2" key="1">
    <citation type="journal article" date="2017" name="Nat. Ecol. Evol.">
        <title>Genome expansion and lineage-specific genetic innovations in the forest pathogenic fungi Armillaria.</title>
        <authorList>
            <person name="Sipos G."/>
            <person name="Prasanna A.N."/>
            <person name="Walter M.C."/>
            <person name="O'Connor E."/>
            <person name="Balint B."/>
            <person name="Krizsan K."/>
            <person name="Kiss B."/>
            <person name="Hess J."/>
            <person name="Varga T."/>
            <person name="Slot J."/>
            <person name="Riley R."/>
            <person name="Boka B."/>
            <person name="Rigling D."/>
            <person name="Barry K."/>
            <person name="Lee J."/>
            <person name="Mihaltcheva S."/>
            <person name="LaButti K."/>
            <person name="Lipzen A."/>
            <person name="Waldron R."/>
            <person name="Moloney N.M."/>
            <person name="Sperisen C."/>
            <person name="Kredics L."/>
            <person name="Vagvoelgyi C."/>
            <person name="Patrignani A."/>
            <person name="Fitzpatrick D."/>
            <person name="Nagy I."/>
            <person name="Doyle S."/>
            <person name="Anderson J.B."/>
            <person name="Grigoriev I.V."/>
            <person name="Gueldener U."/>
            <person name="Muensterkoetter M."/>
            <person name="Nagy L.G."/>
        </authorList>
    </citation>
    <scope>NUCLEOTIDE SEQUENCE [LARGE SCALE GENOMIC DNA]</scope>
    <source>
        <strain evidence="2">C18/9</strain>
    </source>
</reference>
<sequence length="70" mass="8124">MGMEMVTWRTKKEMKRATMIVVESKAVKLSTSSEQSLQQLDLGLLDDIYWSTWLGECISVQKGDLRFRCH</sequence>